<gene>
    <name evidence="3" type="ORF">AB205_0137520</name>
</gene>
<feature type="region of interest" description="Disordered" evidence="2">
    <location>
        <begin position="129"/>
        <end position="171"/>
    </location>
</feature>
<sequence length="237" mass="27283">MSPPLHSSLRSGSIQRKMAERLSASNVEESPEPQPSRSRRRYKATNIAFEEMVEMVSILRREDYDGKKGPYTRPNMRKDKIMSSVVTALDQKFGIKQAKEQLRKRWSDLKTREPEQYWQIKKLLKKVREKRLKQQSKDPRTPPSHQPQAAISPSPSPRPRPPDELEEGEVEEVCNISTPTSDVLVVEGQAAEPFSTDSVQRLIGQIMVWNGQIDSMRNRLDTMQQEMKNMIDVLGKI</sequence>
<keyword evidence="4" id="KW-1185">Reference proteome</keyword>
<keyword evidence="1" id="KW-0175">Coiled coil</keyword>
<dbReference type="AlphaFoldDB" id="A0A2G9Q8A5"/>
<evidence type="ECO:0000256" key="2">
    <source>
        <dbReference type="SAM" id="MobiDB-lite"/>
    </source>
</evidence>
<evidence type="ECO:0000313" key="3">
    <source>
        <dbReference type="EMBL" id="PIO11810.1"/>
    </source>
</evidence>
<name>A0A2G9Q8A5_AQUCT</name>
<dbReference type="EMBL" id="KZ060788">
    <property type="protein sequence ID" value="PIO11810.1"/>
    <property type="molecule type" value="Genomic_DNA"/>
</dbReference>
<organism evidence="3 4">
    <name type="scientific">Aquarana catesbeiana</name>
    <name type="common">American bullfrog</name>
    <name type="synonym">Rana catesbeiana</name>
    <dbReference type="NCBI Taxonomy" id="8400"/>
    <lineage>
        <taxon>Eukaryota</taxon>
        <taxon>Metazoa</taxon>
        <taxon>Chordata</taxon>
        <taxon>Craniata</taxon>
        <taxon>Vertebrata</taxon>
        <taxon>Euteleostomi</taxon>
        <taxon>Amphibia</taxon>
        <taxon>Batrachia</taxon>
        <taxon>Anura</taxon>
        <taxon>Neobatrachia</taxon>
        <taxon>Ranoidea</taxon>
        <taxon>Ranidae</taxon>
        <taxon>Aquarana</taxon>
    </lineage>
</organism>
<protein>
    <submittedName>
        <fullName evidence="3">Uncharacterized protein</fullName>
    </submittedName>
</protein>
<proteinExistence type="predicted"/>
<evidence type="ECO:0000256" key="1">
    <source>
        <dbReference type="SAM" id="Coils"/>
    </source>
</evidence>
<feature type="region of interest" description="Disordered" evidence="2">
    <location>
        <begin position="1"/>
        <end position="42"/>
    </location>
</feature>
<evidence type="ECO:0000313" key="4">
    <source>
        <dbReference type="Proteomes" id="UP000228934"/>
    </source>
</evidence>
<feature type="coiled-coil region" evidence="1">
    <location>
        <begin position="206"/>
        <end position="233"/>
    </location>
</feature>
<accession>A0A2G9Q8A5</accession>
<reference evidence="4" key="1">
    <citation type="journal article" date="2017" name="Nat. Commun.">
        <title>The North American bullfrog draft genome provides insight into hormonal regulation of long noncoding RNA.</title>
        <authorList>
            <person name="Hammond S.A."/>
            <person name="Warren R.L."/>
            <person name="Vandervalk B.P."/>
            <person name="Kucuk E."/>
            <person name="Khan H."/>
            <person name="Gibb E.A."/>
            <person name="Pandoh P."/>
            <person name="Kirk H."/>
            <person name="Zhao Y."/>
            <person name="Jones M."/>
            <person name="Mungall A.J."/>
            <person name="Coope R."/>
            <person name="Pleasance S."/>
            <person name="Moore R.A."/>
            <person name="Holt R.A."/>
            <person name="Round J.M."/>
            <person name="Ohora S."/>
            <person name="Walle B.V."/>
            <person name="Veldhoen N."/>
            <person name="Helbing C.C."/>
            <person name="Birol I."/>
        </authorList>
    </citation>
    <scope>NUCLEOTIDE SEQUENCE [LARGE SCALE GENOMIC DNA]</scope>
</reference>
<dbReference type="Proteomes" id="UP000228934">
    <property type="component" value="Unassembled WGS sequence"/>
</dbReference>